<dbReference type="PANTHER" id="PTHR30023:SF0">
    <property type="entry name" value="PENICILLIN-SENSITIVE CARBOXYPEPTIDASE A"/>
    <property type="match status" value="1"/>
</dbReference>
<sequence length="426" mass="45816">MNRHGWSQPNRWLVSVWVGLCAAGILWGLALGLPASHALESGSLQPQVERYLAQLAQRGAAKTAQGVWLQAGDQVLAQHQGATPLPAASLTKVATTLASLHQLGPEHRFVTLFGTSGSVANGVLQGDLWVLGGEDPLFVWEEAIAVGNELNAHRIRQVTGDLVIAGRFYMNFFPAAERSAALLRQGLDRRRWSAEAEAQFQTLPPGTPRPEVEILGTVRVAEGIPAGWQALIRHESPPLLHLLKLMNLYSNNLMADMLADAVGGAEQVAQISRSLTGIPAEELQLINGSGLGVENRISPRANVALLRAIQSLLAEKQLSLADVFAVVGQDVGVLERRLLPAVLIAKSGTLNVVSTLAGVLPTEQEDIWFALMNGGTDLVGFRTQQGQFLSQLQVQQGSPHTLPARWLPKPVATQSRTEWIGGTLKN</sequence>
<keyword evidence="2" id="KW-0378">Hydrolase</keyword>
<dbReference type="Gene3D" id="3.40.710.10">
    <property type="entry name" value="DD-peptidase/beta-lactamase superfamily"/>
    <property type="match status" value="2"/>
</dbReference>
<evidence type="ECO:0000313" key="4">
    <source>
        <dbReference type="EMBL" id="MCJ2544480.1"/>
    </source>
</evidence>
<evidence type="ECO:0000256" key="1">
    <source>
        <dbReference type="ARBA" id="ARBA00006096"/>
    </source>
</evidence>
<accession>A0ABT0CGD5</accession>
<dbReference type="InterPro" id="IPR000667">
    <property type="entry name" value="Peptidase_S13"/>
</dbReference>
<keyword evidence="3" id="KW-0812">Transmembrane</keyword>
<keyword evidence="3" id="KW-0472">Membrane</keyword>
<proteinExistence type="inferred from homology"/>
<dbReference type="Gene3D" id="3.50.80.20">
    <property type="entry name" value="D-Ala-D-Ala carboxypeptidase C, peptidase S13"/>
    <property type="match status" value="1"/>
</dbReference>
<dbReference type="GO" id="GO:0004180">
    <property type="term" value="F:carboxypeptidase activity"/>
    <property type="evidence" value="ECO:0007669"/>
    <property type="project" value="UniProtKB-KW"/>
</dbReference>
<dbReference type="PRINTS" id="PR00922">
    <property type="entry name" value="DADACBPTASE3"/>
</dbReference>
<keyword evidence="4" id="KW-0121">Carboxypeptidase</keyword>
<evidence type="ECO:0000313" key="5">
    <source>
        <dbReference type="Proteomes" id="UP000830835"/>
    </source>
</evidence>
<dbReference type="Proteomes" id="UP000830835">
    <property type="component" value="Unassembled WGS sequence"/>
</dbReference>
<comment type="similarity">
    <text evidence="1">Belongs to the peptidase S13 family.</text>
</comment>
<dbReference type="SUPFAM" id="SSF56601">
    <property type="entry name" value="beta-lactamase/transpeptidase-like"/>
    <property type="match status" value="1"/>
</dbReference>
<dbReference type="RefSeq" id="WP_244353086.1">
    <property type="nucleotide sequence ID" value="NZ_JAFIRA010000069.1"/>
</dbReference>
<reference evidence="4" key="1">
    <citation type="submission" date="2021-02" db="EMBL/GenBank/DDBJ databases">
        <title>The CRISPR/cas machinery reduction and long-range gene transfer in the hot spring cyanobacterium Synechococcus.</title>
        <authorList>
            <person name="Dvorak P."/>
            <person name="Jahodarova E."/>
            <person name="Hasler P."/>
            <person name="Poulickova A."/>
        </authorList>
    </citation>
    <scope>NUCLEOTIDE SEQUENCE</scope>
    <source>
        <strain evidence="4">Rupite</strain>
    </source>
</reference>
<gene>
    <name evidence="4" type="ORF">JX360_16465</name>
</gene>
<evidence type="ECO:0000256" key="2">
    <source>
        <dbReference type="ARBA" id="ARBA00022801"/>
    </source>
</evidence>
<dbReference type="InterPro" id="IPR012338">
    <property type="entry name" value="Beta-lactam/transpept-like"/>
</dbReference>
<organism evidence="4 5">
    <name type="scientific">Thermostichus vulcanus str. 'Rupite'</name>
    <dbReference type="NCBI Taxonomy" id="2813851"/>
    <lineage>
        <taxon>Bacteria</taxon>
        <taxon>Bacillati</taxon>
        <taxon>Cyanobacteriota</taxon>
        <taxon>Cyanophyceae</taxon>
        <taxon>Thermostichales</taxon>
        <taxon>Thermostichaceae</taxon>
        <taxon>Thermostichus</taxon>
    </lineage>
</organism>
<feature type="transmembrane region" description="Helical" evidence="3">
    <location>
        <begin position="12"/>
        <end position="33"/>
    </location>
</feature>
<dbReference type="EMBL" id="JAFIRA010000069">
    <property type="protein sequence ID" value="MCJ2544480.1"/>
    <property type="molecule type" value="Genomic_DNA"/>
</dbReference>
<dbReference type="PANTHER" id="PTHR30023">
    <property type="entry name" value="D-ALANYL-D-ALANINE CARBOXYPEPTIDASE"/>
    <property type="match status" value="1"/>
</dbReference>
<name>A0ABT0CGD5_THEVL</name>
<evidence type="ECO:0000256" key="3">
    <source>
        <dbReference type="SAM" id="Phobius"/>
    </source>
</evidence>
<dbReference type="Pfam" id="PF02113">
    <property type="entry name" value="Peptidase_S13"/>
    <property type="match status" value="2"/>
</dbReference>
<keyword evidence="4" id="KW-0645">Protease</keyword>
<keyword evidence="3" id="KW-1133">Transmembrane helix</keyword>
<protein>
    <submittedName>
        <fullName evidence="4">D-alanyl-D-alanine carboxypeptidase</fullName>
    </submittedName>
</protein>
<comment type="caution">
    <text evidence="4">The sequence shown here is derived from an EMBL/GenBank/DDBJ whole genome shotgun (WGS) entry which is preliminary data.</text>
</comment>
<keyword evidence="5" id="KW-1185">Reference proteome</keyword>